<dbReference type="EMBL" id="JFHC01000064">
    <property type="protein sequence ID" value="KDR39196.1"/>
    <property type="molecule type" value="Genomic_DNA"/>
</dbReference>
<evidence type="ECO:0008006" key="3">
    <source>
        <dbReference type="Google" id="ProtNLM"/>
    </source>
</evidence>
<sequence length="515" mass="54367">MSTIGDLCVTSSVSSGDKLPIWQNANGVTRALPISVLDDRYITQEEIALLAISPATEIFVAGADFTPGVSLALTLANLYNSVNNIEVFFDASYQGPDQYDLIGHGLSFTSPIPVGVEKVYVRGGASRLVVTPSDGAVTDASIATGSHLFNRVNDVRSIRDFGARCDGVTDDSLAFQAASNAVPAGETWEIFVPASSVVNSTVTAGLGTIAWNFAQEVELLGTGTIPYQAATMGFNSTPNVGKRLSIWHGTNANPTTDGVTSTAYIQRVDKSVVGDDPAHLISSLYVTHKRLPGGTGWLYGGYFYLEDQSTTGTAQSVALAASAHGITKGAVWGLYSEVLGQSPNVTMTAIEVDTFNFTNADYAYNDAFPTTAPFSAGMWNISFGQNKNSFAHGIASGSIANQWHVGIYMKTFSIDHIGIDIQAQPPTLINFKYGASTDGTGITPGGIGLDVGAQINAAYGSGANQCAIHMRDQRLGFGNFGFMQFNPTSGFLEIWSSPSTRAVHLNLSTGVWIAG</sequence>
<dbReference type="Gene3D" id="2.160.20.10">
    <property type="entry name" value="Single-stranded right-handed beta-helix, Pectin lyase-like"/>
    <property type="match status" value="1"/>
</dbReference>
<name>A0A069PPJ2_9BURK</name>
<dbReference type="AlphaFoldDB" id="A0A069PPJ2"/>
<dbReference type="RefSeq" id="WP_035931391.1">
    <property type="nucleotide sequence ID" value="NZ_CCNS02000043.1"/>
</dbReference>
<dbReference type="STRING" id="60547.GCA_000751215_02920"/>
<organism evidence="1 2">
    <name type="scientific">Caballeronia glathei</name>
    <dbReference type="NCBI Taxonomy" id="60547"/>
    <lineage>
        <taxon>Bacteria</taxon>
        <taxon>Pseudomonadati</taxon>
        <taxon>Pseudomonadota</taxon>
        <taxon>Betaproteobacteria</taxon>
        <taxon>Burkholderiales</taxon>
        <taxon>Burkholderiaceae</taxon>
        <taxon>Caballeronia</taxon>
    </lineage>
</organism>
<accession>A0A069PPJ2</accession>
<proteinExistence type="predicted"/>
<gene>
    <name evidence="1" type="ORF">BG61_34140</name>
</gene>
<dbReference type="InterPro" id="IPR012334">
    <property type="entry name" value="Pectin_lyas_fold"/>
</dbReference>
<reference evidence="1 2" key="1">
    <citation type="submission" date="2014-03" db="EMBL/GenBank/DDBJ databases">
        <title>Draft Genome Sequences of Four Burkholderia Strains.</title>
        <authorList>
            <person name="Liu X.Y."/>
            <person name="Li C.X."/>
            <person name="Xu J.H."/>
        </authorList>
    </citation>
    <scope>NUCLEOTIDE SEQUENCE [LARGE SCALE GENOMIC DNA]</scope>
    <source>
        <strain evidence="1 2">DSM 50014</strain>
    </source>
</reference>
<keyword evidence="2" id="KW-1185">Reference proteome</keyword>
<protein>
    <recommendedName>
        <fullName evidence="3">Pectate lyase superfamily protein domain-containing protein</fullName>
    </recommendedName>
</protein>
<evidence type="ECO:0000313" key="1">
    <source>
        <dbReference type="EMBL" id="KDR39196.1"/>
    </source>
</evidence>
<comment type="caution">
    <text evidence="1">The sequence shown here is derived from an EMBL/GenBank/DDBJ whole genome shotgun (WGS) entry which is preliminary data.</text>
</comment>
<evidence type="ECO:0000313" key="2">
    <source>
        <dbReference type="Proteomes" id="UP000027466"/>
    </source>
</evidence>
<dbReference type="Proteomes" id="UP000027466">
    <property type="component" value="Unassembled WGS sequence"/>
</dbReference>